<dbReference type="AlphaFoldDB" id="A0A409XDB8"/>
<sequence length="151" mass="15980">MVFDITKVSVAGVMRSFIILGGMAGKEVIGPSYPLFGGTFIIAIPGTGYIKCIDIGTVTPGPGAFAVECSGSGTPWTYNDEGMAQINIDASGNYQMTGGASSISGKVYVLRRSLSSPAKPLFQYPFLNAKYQVIRENETASGKLSRPELQL</sequence>
<dbReference type="EMBL" id="NHYD01002030">
    <property type="protein sequence ID" value="PPQ88762.1"/>
    <property type="molecule type" value="Genomic_DNA"/>
</dbReference>
<dbReference type="InParanoid" id="A0A409XDB8"/>
<proteinExistence type="predicted"/>
<reference evidence="1 2" key="1">
    <citation type="journal article" date="2018" name="Evol. Lett.">
        <title>Horizontal gene cluster transfer increased hallucinogenic mushroom diversity.</title>
        <authorList>
            <person name="Reynolds H.T."/>
            <person name="Vijayakumar V."/>
            <person name="Gluck-Thaler E."/>
            <person name="Korotkin H.B."/>
            <person name="Matheny P.B."/>
            <person name="Slot J.C."/>
        </authorList>
    </citation>
    <scope>NUCLEOTIDE SEQUENCE [LARGE SCALE GENOMIC DNA]</scope>
    <source>
        <strain evidence="1 2">2631</strain>
    </source>
</reference>
<accession>A0A409XDB8</accession>
<dbReference type="Proteomes" id="UP000283269">
    <property type="component" value="Unassembled WGS sequence"/>
</dbReference>
<protein>
    <submittedName>
        <fullName evidence="1">Uncharacterized protein</fullName>
    </submittedName>
</protein>
<dbReference type="OrthoDB" id="2897728at2759"/>
<keyword evidence="2" id="KW-1185">Reference proteome</keyword>
<comment type="caution">
    <text evidence="1">The sequence shown here is derived from an EMBL/GenBank/DDBJ whole genome shotgun (WGS) entry which is preliminary data.</text>
</comment>
<evidence type="ECO:0000313" key="1">
    <source>
        <dbReference type="EMBL" id="PPQ88762.1"/>
    </source>
</evidence>
<evidence type="ECO:0000313" key="2">
    <source>
        <dbReference type="Proteomes" id="UP000283269"/>
    </source>
</evidence>
<name>A0A409XDB8_PSICY</name>
<gene>
    <name evidence="1" type="ORF">CVT25_008618</name>
</gene>
<organism evidence="1 2">
    <name type="scientific">Psilocybe cyanescens</name>
    <dbReference type="NCBI Taxonomy" id="93625"/>
    <lineage>
        <taxon>Eukaryota</taxon>
        <taxon>Fungi</taxon>
        <taxon>Dikarya</taxon>
        <taxon>Basidiomycota</taxon>
        <taxon>Agaricomycotina</taxon>
        <taxon>Agaricomycetes</taxon>
        <taxon>Agaricomycetidae</taxon>
        <taxon>Agaricales</taxon>
        <taxon>Agaricineae</taxon>
        <taxon>Strophariaceae</taxon>
        <taxon>Psilocybe</taxon>
    </lineage>
</organism>